<evidence type="ECO:0000313" key="1">
    <source>
        <dbReference type="EMBL" id="JAH21256.1"/>
    </source>
</evidence>
<reference evidence="1" key="2">
    <citation type="journal article" date="2015" name="Fish Shellfish Immunol.">
        <title>Early steps in the European eel (Anguilla anguilla)-Vibrio vulnificus interaction in the gills: Role of the RtxA13 toxin.</title>
        <authorList>
            <person name="Callol A."/>
            <person name="Pajuelo D."/>
            <person name="Ebbesson L."/>
            <person name="Teles M."/>
            <person name="MacKenzie S."/>
            <person name="Amaro C."/>
        </authorList>
    </citation>
    <scope>NUCLEOTIDE SEQUENCE</scope>
</reference>
<dbReference type="AlphaFoldDB" id="A0A0E9QWE8"/>
<reference evidence="1" key="1">
    <citation type="submission" date="2014-11" db="EMBL/GenBank/DDBJ databases">
        <authorList>
            <person name="Amaro Gonzalez C."/>
        </authorList>
    </citation>
    <scope>NUCLEOTIDE SEQUENCE</scope>
</reference>
<name>A0A0E9QWE8_ANGAN</name>
<sequence length="28" mass="3297">MKDLFYLFTVVWPIGLLEFLACQDYSAL</sequence>
<proteinExistence type="predicted"/>
<dbReference type="EMBL" id="GBXM01087321">
    <property type="protein sequence ID" value="JAH21256.1"/>
    <property type="molecule type" value="Transcribed_RNA"/>
</dbReference>
<protein>
    <submittedName>
        <fullName evidence="1">Uncharacterized protein</fullName>
    </submittedName>
</protein>
<organism evidence="1">
    <name type="scientific">Anguilla anguilla</name>
    <name type="common">European freshwater eel</name>
    <name type="synonym">Muraena anguilla</name>
    <dbReference type="NCBI Taxonomy" id="7936"/>
    <lineage>
        <taxon>Eukaryota</taxon>
        <taxon>Metazoa</taxon>
        <taxon>Chordata</taxon>
        <taxon>Craniata</taxon>
        <taxon>Vertebrata</taxon>
        <taxon>Euteleostomi</taxon>
        <taxon>Actinopterygii</taxon>
        <taxon>Neopterygii</taxon>
        <taxon>Teleostei</taxon>
        <taxon>Anguilliformes</taxon>
        <taxon>Anguillidae</taxon>
        <taxon>Anguilla</taxon>
    </lineage>
</organism>
<accession>A0A0E9QWE8</accession>